<gene>
    <name evidence="2" type="ORF">IQ230_02440</name>
</gene>
<dbReference type="PANTHER" id="PTHR43685:SF3">
    <property type="entry name" value="SLR2126 PROTEIN"/>
    <property type="match status" value="1"/>
</dbReference>
<feature type="domain" description="Glycosyltransferase 2-like" evidence="1">
    <location>
        <begin position="9"/>
        <end position="172"/>
    </location>
</feature>
<sequence>MINHQLLFSIIIPTYARPERLNTCLTAIAQLDYPRDRFEVIVVDDGSPMPLEPIVAPFHNQIALTLIKQLNAGPASARNHGAAKSQGKFLVFTDDDCTPTLNWLTALEQRFKTAPECLIGGKTLNALPNNLYSTASQILIDYLYAYYNSTTQQAQFFASNNFALSAELFRTLGGFDTTFPLAAGEDREFCDRWLYQGYQMVYAPEVQIYHAHKLSLRSFWRQHFNYGRGAFCFHQVRSRRNVERIKVESLSFYFNLLIYPLSVRSPQPAFLSLLLLLSQIANISGFFWEKYSQNYNSMSSQTAA</sequence>
<dbReference type="EMBL" id="JADEWN010000004">
    <property type="protein sequence ID" value="MBE9189244.1"/>
    <property type="molecule type" value="Genomic_DNA"/>
</dbReference>
<dbReference type="SUPFAM" id="SSF53448">
    <property type="entry name" value="Nucleotide-diphospho-sugar transferases"/>
    <property type="match status" value="1"/>
</dbReference>
<evidence type="ECO:0000313" key="2">
    <source>
        <dbReference type="EMBL" id="MBE9189244.1"/>
    </source>
</evidence>
<evidence type="ECO:0000259" key="1">
    <source>
        <dbReference type="Pfam" id="PF00535"/>
    </source>
</evidence>
<proteinExistence type="predicted"/>
<reference evidence="2 3" key="1">
    <citation type="submission" date="2020-10" db="EMBL/GenBank/DDBJ databases">
        <authorList>
            <person name="Castelo-Branco R."/>
            <person name="Eusebio N."/>
            <person name="Adriana R."/>
            <person name="Vieira A."/>
            <person name="Brugerolle De Fraissinette N."/>
            <person name="Rezende De Castro R."/>
            <person name="Schneider M.P."/>
            <person name="Vasconcelos V."/>
            <person name="Leao P.N."/>
        </authorList>
    </citation>
    <scope>NUCLEOTIDE SEQUENCE [LARGE SCALE GENOMIC DNA]</scope>
    <source>
        <strain evidence="2 3">LEGE 06123</strain>
    </source>
</reference>
<dbReference type="InterPro" id="IPR029044">
    <property type="entry name" value="Nucleotide-diphossugar_trans"/>
</dbReference>
<dbReference type="InterPro" id="IPR001173">
    <property type="entry name" value="Glyco_trans_2-like"/>
</dbReference>
<keyword evidence="3" id="KW-1185">Reference proteome</keyword>
<dbReference type="Gene3D" id="3.90.550.10">
    <property type="entry name" value="Spore Coat Polysaccharide Biosynthesis Protein SpsA, Chain A"/>
    <property type="match status" value="1"/>
</dbReference>
<evidence type="ECO:0000313" key="3">
    <source>
        <dbReference type="Proteomes" id="UP000651156"/>
    </source>
</evidence>
<dbReference type="Proteomes" id="UP000651156">
    <property type="component" value="Unassembled WGS sequence"/>
</dbReference>
<name>A0ABR9ULU0_9CHRO</name>
<dbReference type="RefSeq" id="WP_193930454.1">
    <property type="nucleotide sequence ID" value="NZ_CAWPMZ010000085.1"/>
</dbReference>
<dbReference type="Pfam" id="PF00535">
    <property type="entry name" value="Glycos_transf_2"/>
    <property type="match status" value="1"/>
</dbReference>
<protein>
    <submittedName>
        <fullName evidence="2">Glycosyltransferase</fullName>
    </submittedName>
</protein>
<dbReference type="InterPro" id="IPR050834">
    <property type="entry name" value="Glycosyltransf_2"/>
</dbReference>
<dbReference type="PANTHER" id="PTHR43685">
    <property type="entry name" value="GLYCOSYLTRANSFERASE"/>
    <property type="match status" value="1"/>
</dbReference>
<accession>A0ABR9ULU0</accession>
<organism evidence="2 3">
    <name type="scientific">Gloeocapsopsis crepidinum LEGE 06123</name>
    <dbReference type="NCBI Taxonomy" id="588587"/>
    <lineage>
        <taxon>Bacteria</taxon>
        <taxon>Bacillati</taxon>
        <taxon>Cyanobacteriota</taxon>
        <taxon>Cyanophyceae</taxon>
        <taxon>Oscillatoriophycideae</taxon>
        <taxon>Chroococcales</taxon>
        <taxon>Chroococcaceae</taxon>
        <taxon>Gloeocapsopsis</taxon>
    </lineage>
</organism>
<comment type="caution">
    <text evidence="2">The sequence shown here is derived from an EMBL/GenBank/DDBJ whole genome shotgun (WGS) entry which is preliminary data.</text>
</comment>